<evidence type="ECO:0000313" key="2">
    <source>
        <dbReference type="Proteomes" id="UP000823775"/>
    </source>
</evidence>
<name>A0ABS8RXK9_DATST</name>
<protein>
    <submittedName>
        <fullName evidence="1">Uncharacterized protein</fullName>
    </submittedName>
</protein>
<reference evidence="1 2" key="1">
    <citation type="journal article" date="2021" name="BMC Genomics">
        <title>Datura genome reveals duplications of psychoactive alkaloid biosynthetic genes and high mutation rate following tissue culture.</title>
        <authorList>
            <person name="Rajewski A."/>
            <person name="Carter-House D."/>
            <person name="Stajich J."/>
            <person name="Litt A."/>
        </authorList>
    </citation>
    <scope>NUCLEOTIDE SEQUENCE [LARGE SCALE GENOMIC DNA]</scope>
    <source>
        <strain evidence="1">AR-01</strain>
    </source>
</reference>
<accession>A0ABS8RXK9</accession>
<gene>
    <name evidence="1" type="ORF">HAX54_010937</name>
</gene>
<sequence length="66" mass="7779">MHRHSSGNHLASPWCFPQVWLQAGVLDLCFADSLWVATWYYLCYLGPHQVIQLLYPSLRWICEGHY</sequence>
<evidence type="ECO:0000313" key="1">
    <source>
        <dbReference type="EMBL" id="MCD7451318.1"/>
    </source>
</evidence>
<proteinExistence type="predicted"/>
<dbReference type="Proteomes" id="UP000823775">
    <property type="component" value="Unassembled WGS sequence"/>
</dbReference>
<keyword evidence="2" id="KW-1185">Reference proteome</keyword>
<organism evidence="1 2">
    <name type="scientific">Datura stramonium</name>
    <name type="common">Jimsonweed</name>
    <name type="synonym">Common thornapple</name>
    <dbReference type="NCBI Taxonomy" id="4076"/>
    <lineage>
        <taxon>Eukaryota</taxon>
        <taxon>Viridiplantae</taxon>
        <taxon>Streptophyta</taxon>
        <taxon>Embryophyta</taxon>
        <taxon>Tracheophyta</taxon>
        <taxon>Spermatophyta</taxon>
        <taxon>Magnoliopsida</taxon>
        <taxon>eudicotyledons</taxon>
        <taxon>Gunneridae</taxon>
        <taxon>Pentapetalae</taxon>
        <taxon>asterids</taxon>
        <taxon>lamiids</taxon>
        <taxon>Solanales</taxon>
        <taxon>Solanaceae</taxon>
        <taxon>Solanoideae</taxon>
        <taxon>Datureae</taxon>
        <taxon>Datura</taxon>
    </lineage>
</organism>
<comment type="caution">
    <text evidence="1">The sequence shown here is derived from an EMBL/GenBank/DDBJ whole genome shotgun (WGS) entry which is preliminary data.</text>
</comment>
<dbReference type="EMBL" id="JACEIK010000161">
    <property type="protein sequence ID" value="MCD7451318.1"/>
    <property type="molecule type" value="Genomic_DNA"/>
</dbReference>